<feature type="domain" description="Glycosyl transferase family 1" evidence="3">
    <location>
        <begin position="165"/>
        <end position="328"/>
    </location>
</feature>
<accession>A0ABD4Z0H5</accession>
<keyword evidence="1" id="KW-0328">Glycosyltransferase</keyword>
<dbReference type="GO" id="GO:0016757">
    <property type="term" value="F:glycosyltransferase activity"/>
    <property type="evidence" value="ECO:0007669"/>
    <property type="project" value="UniProtKB-KW"/>
</dbReference>
<dbReference type="AlphaFoldDB" id="A0ABD4Z0H5"/>
<dbReference type="RefSeq" id="WP_167351706.1">
    <property type="nucleotide sequence ID" value="NZ_CADIKR010000001.1"/>
</dbReference>
<evidence type="ECO:0000259" key="3">
    <source>
        <dbReference type="Pfam" id="PF00534"/>
    </source>
</evidence>
<gene>
    <name evidence="5" type="ORF">N5C72_24540</name>
</gene>
<protein>
    <submittedName>
        <fullName evidence="5">Glycosyltransferase family 4 protein</fullName>
    </submittedName>
</protein>
<dbReference type="PANTHER" id="PTHR12526:SF510">
    <property type="entry name" value="D-INOSITOL 3-PHOSPHATE GLYCOSYLTRANSFERASE"/>
    <property type="match status" value="1"/>
</dbReference>
<evidence type="ECO:0000256" key="1">
    <source>
        <dbReference type="ARBA" id="ARBA00022676"/>
    </source>
</evidence>
<evidence type="ECO:0000256" key="2">
    <source>
        <dbReference type="ARBA" id="ARBA00022679"/>
    </source>
</evidence>
<evidence type="ECO:0000259" key="4">
    <source>
        <dbReference type="Pfam" id="PF13439"/>
    </source>
</evidence>
<dbReference type="CDD" id="cd03801">
    <property type="entry name" value="GT4_PimA-like"/>
    <property type="match status" value="1"/>
</dbReference>
<dbReference type="EMBL" id="JAOBZK010000050">
    <property type="protein sequence ID" value="MDH1181257.1"/>
    <property type="molecule type" value="Genomic_DNA"/>
</dbReference>
<dbReference type="PANTHER" id="PTHR12526">
    <property type="entry name" value="GLYCOSYLTRANSFERASE"/>
    <property type="match status" value="1"/>
</dbReference>
<evidence type="ECO:0000313" key="5">
    <source>
        <dbReference type="EMBL" id="MDH1181257.1"/>
    </source>
</evidence>
<dbReference type="InterPro" id="IPR001296">
    <property type="entry name" value="Glyco_trans_1"/>
</dbReference>
<name>A0ABD4Z0H5_9BURK</name>
<sequence>MSLSSGFGGKELRILNEMLAMRDRGHTLEVVCAARSELGQRSQNHGFRTHHIEVEGLIASAMTPFRIGGIVRGGDFDVVNTHSVEDDLRAALFARLARTRLVVRTHHRESRLHVPRLSGAVSGHVITVSTYQRQRYLERGHFEQRVRTIPTGLDVQYPRPAMPSMRQELAIPDDAIVIGNVADDQDAQGLRILVEAMYPLMEVYPQVHLVLGGLHEPRLNQLRRRAVEIGLIGRIHFPDFFFCVGDLLGAVDIYAMVPECEVLGSTFVEASASGVPVVATAVGCLPEVIENGVSGYVVLPFDRVILRSVINNLIVESSLRSRFGKAGRANFVLRERFSAAKMAESIEDAYLGWLNVRADKAGVGR</sequence>
<dbReference type="Proteomes" id="UP001158644">
    <property type="component" value="Unassembled WGS sequence"/>
</dbReference>
<reference evidence="5 6" key="1">
    <citation type="submission" date="2022-09" db="EMBL/GenBank/DDBJ databases">
        <title>Intensive care unit water sources are persistently colonized with multi-drug resistant bacteria and are the site of extensive horizontal gene transfer of antibiotic resistance genes.</title>
        <authorList>
            <person name="Diorio-Toth L."/>
        </authorList>
    </citation>
    <scope>NUCLEOTIDE SEQUENCE [LARGE SCALE GENOMIC DNA]</scope>
    <source>
        <strain evidence="5 6">GD03967</strain>
    </source>
</reference>
<organism evidence="5 6">
    <name type="scientific">Achromobacter mucicolens</name>
    <dbReference type="NCBI Taxonomy" id="1389922"/>
    <lineage>
        <taxon>Bacteria</taxon>
        <taxon>Pseudomonadati</taxon>
        <taxon>Pseudomonadota</taxon>
        <taxon>Betaproteobacteria</taxon>
        <taxon>Burkholderiales</taxon>
        <taxon>Alcaligenaceae</taxon>
        <taxon>Achromobacter</taxon>
    </lineage>
</organism>
<dbReference type="Pfam" id="PF13439">
    <property type="entry name" value="Glyco_transf_4"/>
    <property type="match status" value="1"/>
</dbReference>
<proteinExistence type="predicted"/>
<keyword evidence="2" id="KW-0808">Transferase</keyword>
<dbReference type="SUPFAM" id="SSF53756">
    <property type="entry name" value="UDP-Glycosyltransferase/glycogen phosphorylase"/>
    <property type="match status" value="1"/>
</dbReference>
<dbReference type="InterPro" id="IPR028098">
    <property type="entry name" value="Glyco_trans_4-like_N"/>
</dbReference>
<dbReference type="Pfam" id="PF00534">
    <property type="entry name" value="Glycos_transf_1"/>
    <property type="match status" value="1"/>
</dbReference>
<comment type="caution">
    <text evidence="5">The sequence shown here is derived from an EMBL/GenBank/DDBJ whole genome shotgun (WGS) entry which is preliminary data.</text>
</comment>
<feature type="domain" description="Glycosyltransferase subfamily 4-like N-terminal" evidence="4">
    <location>
        <begin position="8"/>
        <end position="156"/>
    </location>
</feature>
<dbReference type="Gene3D" id="3.40.50.2000">
    <property type="entry name" value="Glycogen Phosphorylase B"/>
    <property type="match status" value="2"/>
</dbReference>
<evidence type="ECO:0000313" key="6">
    <source>
        <dbReference type="Proteomes" id="UP001158644"/>
    </source>
</evidence>